<accession>A0ABW9ZPC0</accession>
<dbReference type="InterPro" id="IPR008881">
    <property type="entry name" value="Trigger_fac_ribosome-bd_bac"/>
</dbReference>
<dbReference type="InterPro" id="IPR027304">
    <property type="entry name" value="Trigger_fact/SurA_dom_sf"/>
</dbReference>
<dbReference type="InterPro" id="IPR037041">
    <property type="entry name" value="Trigger_fac_C_sf"/>
</dbReference>
<dbReference type="Proteomes" id="UP000753802">
    <property type="component" value="Unassembled WGS sequence"/>
</dbReference>
<evidence type="ECO:0000313" key="3">
    <source>
        <dbReference type="Proteomes" id="UP000753802"/>
    </source>
</evidence>
<sequence length="453" mass="51755">MASVTRENIGLLNDKLTVQLTKEDYYSGFEQSLKKYAKTANIPGFRKGMVPAGLVKKMYGQGVFSDEILRKVEGELNNYLNNEKLEIFAQPLPLDNDAAKLDMNNAGDYTFSFEVGLKPEVTVDPKKIKVTRYKIEVTDAMVQEEVERLQVRNGKMTEPETVTGDDNVLNVKFIESDKDGNETEGGVSKDNSLLVKYFEEKTRKKFIGKKNDDSVVIQLSKAFGEKELEAILGDLGLTKDDADKYFKLQITKVGLVEKAALDEAFFASVYPNNEIKTEADFRAAVKAEIENHFEQQAKNQVYDQIYHELVDHSKLEFPESFLKRWLQTGGEKPKTAEEAEADYPNFANQLKWTLFSSKLIEDNKIEVLPEDIREFAKQQLFSYMGGQLGALGDNQQWVDDYANRMMQDRKFVEDSYHRISTDKMFTALEGQVTSKEEKISAEEFAKKLHHHHH</sequence>
<protein>
    <submittedName>
        <fullName evidence="2">Trigger factor</fullName>
        <ecNumber evidence="2">5.2.1.8</ecNumber>
    </submittedName>
</protein>
<proteinExistence type="predicted"/>
<dbReference type="Pfam" id="PF05697">
    <property type="entry name" value="Trigger_N"/>
    <property type="match status" value="1"/>
</dbReference>
<dbReference type="InterPro" id="IPR036611">
    <property type="entry name" value="Trigger_fac_ribosome-bd_sf"/>
</dbReference>
<dbReference type="PANTHER" id="PTHR30560:SF3">
    <property type="entry name" value="TRIGGER FACTOR-LIKE PROTEIN TIG, CHLOROPLASTIC"/>
    <property type="match status" value="1"/>
</dbReference>
<dbReference type="RefSeq" id="WP_161817246.1">
    <property type="nucleotide sequence ID" value="NZ_JAACJS010000002.1"/>
</dbReference>
<keyword evidence="3" id="KW-1185">Reference proteome</keyword>
<dbReference type="PIRSF" id="PIRSF003095">
    <property type="entry name" value="Trigger_factor"/>
    <property type="match status" value="1"/>
</dbReference>
<dbReference type="SUPFAM" id="SSF102735">
    <property type="entry name" value="Trigger factor ribosome-binding domain"/>
    <property type="match status" value="1"/>
</dbReference>
<dbReference type="Gene3D" id="1.10.3120.10">
    <property type="entry name" value="Trigger factor, C-terminal domain"/>
    <property type="match status" value="1"/>
</dbReference>
<dbReference type="InterPro" id="IPR005215">
    <property type="entry name" value="Trig_fac"/>
</dbReference>
<dbReference type="EC" id="5.2.1.8" evidence="2"/>
<dbReference type="SUPFAM" id="SSF109998">
    <property type="entry name" value="Triger factor/SurA peptide-binding domain-like"/>
    <property type="match status" value="1"/>
</dbReference>
<evidence type="ECO:0000313" key="2">
    <source>
        <dbReference type="EMBL" id="NCI48940.1"/>
    </source>
</evidence>
<evidence type="ECO:0000259" key="1">
    <source>
        <dbReference type="Pfam" id="PF05697"/>
    </source>
</evidence>
<gene>
    <name evidence="2" type="primary">tig</name>
    <name evidence="2" type="ORF">GWC95_03330</name>
</gene>
<reference evidence="2 3" key="1">
    <citation type="submission" date="2020-01" db="EMBL/GenBank/DDBJ databases">
        <title>Genome analysis.</title>
        <authorList>
            <person name="Wu S."/>
            <person name="Wang G."/>
        </authorList>
    </citation>
    <scope>NUCLEOTIDE SEQUENCE [LARGE SCALE GENOMIC DNA]</scope>
    <source>
        <strain evidence="2 3">SYL130</strain>
    </source>
</reference>
<feature type="domain" description="Trigger factor ribosome-binding bacterial" evidence="1">
    <location>
        <begin position="3"/>
        <end position="149"/>
    </location>
</feature>
<dbReference type="EMBL" id="JAACJS010000002">
    <property type="protein sequence ID" value="NCI48940.1"/>
    <property type="molecule type" value="Genomic_DNA"/>
</dbReference>
<dbReference type="Gene3D" id="3.30.70.1050">
    <property type="entry name" value="Trigger factor ribosome-binding domain"/>
    <property type="match status" value="1"/>
</dbReference>
<organism evidence="2 3">
    <name type="scientific">Sediminibacterium roseum</name>
    <dbReference type="NCBI Taxonomy" id="1978412"/>
    <lineage>
        <taxon>Bacteria</taxon>
        <taxon>Pseudomonadati</taxon>
        <taxon>Bacteroidota</taxon>
        <taxon>Chitinophagia</taxon>
        <taxon>Chitinophagales</taxon>
        <taxon>Chitinophagaceae</taxon>
        <taxon>Sediminibacterium</taxon>
    </lineage>
</organism>
<comment type="caution">
    <text evidence="2">The sequence shown here is derived from an EMBL/GenBank/DDBJ whole genome shotgun (WGS) entry which is preliminary data.</text>
</comment>
<dbReference type="GO" id="GO:0003755">
    <property type="term" value="F:peptidyl-prolyl cis-trans isomerase activity"/>
    <property type="evidence" value="ECO:0007669"/>
    <property type="project" value="UniProtKB-EC"/>
</dbReference>
<dbReference type="PANTHER" id="PTHR30560">
    <property type="entry name" value="TRIGGER FACTOR CHAPERONE AND PEPTIDYL-PROLYL CIS/TRANS ISOMERASE"/>
    <property type="match status" value="1"/>
</dbReference>
<keyword evidence="2" id="KW-0413">Isomerase</keyword>
<name>A0ABW9ZPC0_9BACT</name>
<dbReference type="NCBIfam" id="TIGR00115">
    <property type="entry name" value="tig"/>
    <property type="match status" value="1"/>
</dbReference>